<protein>
    <recommendedName>
        <fullName evidence="4">Tetratricopeptide repeat-containing protein</fullName>
    </recommendedName>
</protein>
<evidence type="ECO:0000313" key="2">
    <source>
        <dbReference type="EMBL" id="MBG6104641.1"/>
    </source>
</evidence>
<name>A0ABS0K829_9ACTN</name>
<dbReference type="InterPro" id="IPR047738">
    <property type="entry name" value="SAV_2336-like_N"/>
</dbReference>
<evidence type="ECO:0000256" key="1">
    <source>
        <dbReference type="SAM" id="MobiDB-lite"/>
    </source>
</evidence>
<comment type="caution">
    <text evidence="2">The sequence shown here is derived from an EMBL/GenBank/DDBJ whole genome shotgun (WGS) entry which is preliminary data.</text>
</comment>
<evidence type="ECO:0008006" key="4">
    <source>
        <dbReference type="Google" id="ProtNLM"/>
    </source>
</evidence>
<feature type="region of interest" description="Disordered" evidence="1">
    <location>
        <begin position="34"/>
        <end position="98"/>
    </location>
</feature>
<sequence>MTIDRLRDAIVAAGGDPTARDLAETLWLGHHLRPRAPAVQPGPAADAPAEPEPVDDALDDAPAPLSGADPAPAPVPPRPPTPTSLHVPPSRTGTATAAEVAVPRSIALADRLGFQRSLRPLMRRVPNRRLDVLDEEATVRAVAEHMLAEQPWRAVLTPSTERWLDAAVVVDSTASMTLWRDLATSVADTLASSGVFRQVSRWRLHGDDAAVDAVLSSWRGEARRPAELIDPTGRRVVIVISDCVHRIWHTGAAGAFLHRWARHGPVSILQPLPERMWSRTGGRTVVGALSAPRPGAPNTDLRFAAFDGLPASDGTVVPVLEISPRWVGRWTRLLSGTTAVTAAVTVVTGERTPSMPVRERVAPSPTDRVRHFRSSASPEAFRLAGYVAMSEPVLPVIRYIQHAMFRSAPPSQLAEVLLSGLLRVVDGQAGRYRFVEGVQPLLLDTLQRPDLFRAGELLDELSQAVQARVGVARDHFTALTPGPGRAAITTDSRPFAVINNIGRARLDRVAARTTGPAVAPLTDTAELADTGPADPGLDPVSGDAAGEDPAARDVAAATDAPADLLAPHHRVVRFSGRSAELADLRRWCDSPGSAVRVITGGAGQGKTRLVLELLDTREGRWRNAPVSDADTADGGLVVVDHADRRPDAVRRELARAAHGTKPLRLLLLARSAGDWWQELRRTDPLSREGTVRQLPAPWAAGRARQAALSDALTDLAARLDAGSGTDYWRRHAASITLPNADDDHYSAPVTLHLAALRLLVRTGTERPPISVTEVVAAMVAQERRYGEGTAVAARISYARPGQLDEYLGAAALYGADRITDAHEVVRRIRPEDANDRATVHRLATWLHELYPGADGGYWGPVEPDAVRHDLAVTAALRNPAVVTGIMGFCTPAQAGRAMTVLGPACHRHPHLAEPLWQVVREQPALLVMLLQALATTAQTLPPALADRLRGLVQDPRTPHPMMRAVAEGMPDPGPLFAGQPAAESATLVQGARRLGEIDRYLPWLAEALGQHRRLLLANRSDADVLDVLADEVDLWQRIVDAARQSASPRLVQRLTSTLDAWADQLHRAGLTVQALTATNRAVTHHHQIHLDQPDSHLTPVCASEIRQAWLLGELDRTEEGLAAAQSAVRHARLLVDAERRRSDRTTGTGEGSAHDQAAVLGHLGDALGTLAALHRLRHDAASALAVEDERVDLHRQLVTGSQVSQVPALAKALLRQAMDLGEVGSPQAALTAADEAVGLYRTLVAGGSTAVLAALATAHHCRAVLLHDLERRDEATLAFRDVVLIHRRLATADPARYGKDLAAVLGQQAGLLLEAGDVGAAIEALTESCEIRGRLFRDDAANVTLRDRLAREHRQLAGLWERVGDETHANRHRVQARLLDEGRRARGQG</sequence>
<organism evidence="2 3">
    <name type="scientific">Micromonospora vinacea</name>
    <dbReference type="NCBI Taxonomy" id="709878"/>
    <lineage>
        <taxon>Bacteria</taxon>
        <taxon>Bacillati</taxon>
        <taxon>Actinomycetota</taxon>
        <taxon>Actinomycetes</taxon>
        <taxon>Micromonosporales</taxon>
        <taxon>Micromonosporaceae</taxon>
        <taxon>Micromonospora</taxon>
    </lineage>
</organism>
<accession>A0ABS0K829</accession>
<dbReference type="InterPro" id="IPR011990">
    <property type="entry name" value="TPR-like_helical_dom_sf"/>
</dbReference>
<dbReference type="Proteomes" id="UP000631791">
    <property type="component" value="Unassembled WGS sequence"/>
</dbReference>
<keyword evidence="3" id="KW-1185">Reference proteome</keyword>
<proteinExistence type="predicted"/>
<reference evidence="2 3" key="1">
    <citation type="submission" date="2020-11" db="EMBL/GenBank/DDBJ databases">
        <title>Sequencing the genomes of 1000 actinobacteria strains.</title>
        <authorList>
            <person name="Klenk H.-P."/>
        </authorList>
    </citation>
    <scope>NUCLEOTIDE SEQUENCE [LARGE SCALE GENOMIC DNA]</scope>
    <source>
        <strain evidence="2 3">DSM 101695</strain>
    </source>
</reference>
<evidence type="ECO:0000313" key="3">
    <source>
        <dbReference type="Proteomes" id="UP000631791"/>
    </source>
</evidence>
<dbReference type="NCBIfam" id="NF041121">
    <property type="entry name" value="SAV_2336_NTERM"/>
    <property type="match status" value="1"/>
</dbReference>
<dbReference type="RefSeq" id="WP_196923059.1">
    <property type="nucleotide sequence ID" value="NZ_JADOTY010000001.1"/>
</dbReference>
<dbReference type="SUPFAM" id="SSF48452">
    <property type="entry name" value="TPR-like"/>
    <property type="match status" value="1"/>
</dbReference>
<feature type="region of interest" description="Disordered" evidence="1">
    <location>
        <begin position="520"/>
        <end position="554"/>
    </location>
</feature>
<feature type="compositionally biased region" description="Low complexity" evidence="1">
    <location>
        <begin position="60"/>
        <end position="70"/>
    </location>
</feature>
<dbReference type="EMBL" id="JADOTY010000001">
    <property type="protein sequence ID" value="MBG6104641.1"/>
    <property type="molecule type" value="Genomic_DNA"/>
</dbReference>
<feature type="compositionally biased region" description="Pro residues" evidence="1">
    <location>
        <begin position="71"/>
        <end position="82"/>
    </location>
</feature>
<dbReference type="Gene3D" id="1.25.40.10">
    <property type="entry name" value="Tetratricopeptide repeat domain"/>
    <property type="match status" value="1"/>
</dbReference>
<gene>
    <name evidence="2" type="ORF">IW249_005055</name>
</gene>